<comment type="caution">
    <text evidence="1">The sequence shown here is derived from an EMBL/GenBank/DDBJ whole genome shotgun (WGS) entry which is preliminary data.</text>
</comment>
<accession>A0A7Y4NIW6</accession>
<dbReference type="EMBL" id="JABFJW010000621">
    <property type="protein sequence ID" value="NOK15056.1"/>
    <property type="molecule type" value="Genomic_DNA"/>
</dbReference>
<evidence type="ECO:0008006" key="3">
    <source>
        <dbReference type="Google" id="ProtNLM"/>
    </source>
</evidence>
<proteinExistence type="predicted"/>
<feature type="non-terminal residue" evidence="1">
    <location>
        <position position="702"/>
    </location>
</feature>
<dbReference type="InterPro" id="IPR021655">
    <property type="entry name" value="Put_metal-bd"/>
</dbReference>
<gene>
    <name evidence="1" type="ORF">HNS30_39215</name>
</gene>
<name>A0A7Y4NIW6_9BACT</name>
<evidence type="ECO:0000313" key="1">
    <source>
        <dbReference type="EMBL" id="NOK15056.1"/>
    </source>
</evidence>
<dbReference type="Pfam" id="PF11617">
    <property type="entry name" value="Cu-binding_MopE"/>
    <property type="match status" value="3"/>
</dbReference>
<dbReference type="PROSITE" id="PS51257">
    <property type="entry name" value="PROKAR_LIPOPROTEIN"/>
    <property type="match status" value="1"/>
</dbReference>
<protein>
    <recommendedName>
        <fullName evidence="3">Lipoprotein</fullName>
    </recommendedName>
</protein>
<dbReference type="Proteomes" id="UP000528460">
    <property type="component" value="Unassembled WGS sequence"/>
</dbReference>
<reference evidence="1 2" key="1">
    <citation type="submission" date="2020-05" db="EMBL/GenBank/DDBJ databases">
        <authorList>
            <person name="Whitworth D."/>
        </authorList>
    </citation>
    <scope>NUCLEOTIDE SEQUENCE [LARGE SCALE GENOMIC DNA]</scope>
    <source>
        <strain evidence="1 2">CA046A</strain>
    </source>
</reference>
<dbReference type="RefSeq" id="WP_171422084.1">
    <property type="nucleotide sequence ID" value="NZ_JABFJW010000621.1"/>
</dbReference>
<dbReference type="AlphaFoldDB" id="A0A7Y4NIW6"/>
<dbReference type="SUPFAM" id="SSF69322">
    <property type="entry name" value="Tricorn protease domain 2"/>
    <property type="match status" value="1"/>
</dbReference>
<organism evidence="1 2">
    <name type="scientific">Corallococcus exercitus</name>
    <dbReference type="NCBI Taxonomy" id="2316736"/>
    <lineage>
        <taxon>Bacteria</taxon>
        <taxon>Pseudomonadati</taxon>
        <taxon>Myxococcota</taxon>
        <taxon>Myxococcia</taxon>
        <taxon>Myxococcales</taxon>
        <taxon>Cystobacterineae</taxon>
        <taxon>Myxococcaceae</taxon>
        <taxon>Corallococcus</taxon>
    </lineage>
</organism>
<evidence type="ECO:0000313" key="2">
    <source>
        <dbReference type="Proteomes" id="UP000528460"/>
    </source>
</evidence>
<sequence>MKRLLLLLPLWALAGCKDPQDGVKVTVTYEGFVPACVRVKAQNGDSGDTRSTEVPVKDYGTTGSAKSPVVVGIRVPDGWGPVLTVTAEGLERAPDNSACGGKLVDTRSQGLRIEKGSADKGTPQELALVLSAVDADNDGYVTKSNGNGTDCDDVGAAGALVNPSAMELCNDRDDNCDGNRDEGLGLGDACIADNGCASVKACGPSNAVVCSTPPAQQGLIDEDKDGHGNMGAPVTVCTTGAFPSNRLPTSAPNDDCDDTNPNVKPGVTELCNGIDDNCVNGKDEGFMVGTTCTDGKQCADSTYQCNAVGTGTYCMSPDAGTWYPDDDNDNHGRADAGIVSCPQPVAGYILTGRDCDDGNPFIHGDAPELCDSQDNNCNGATDENSVCPSGAPNWDMRVVGDDSDRTWFGVSTYGDGGVWIVGSDGGRAVKEPSLAAFAQLQGACTTGDTPQVLPSVWADPSGTAYIGRNEGQLIVQRPDSGDCLPRVDVSGAATAVTRGLMGFVTDGGVNILGVGQKGTSNDGFTLQWDGGTAPVTATNRKDTVLSGVHGRSEGLLFSVGVDNSAKSVIFRYVPNTDPPDDWVKETGVPNVGALTAVHVVTSKLAYAVSASGKLLRWNGSTWTVIPSTPAGNYTGVLAFGTNSIYIATDEGTVLRYNGSAWSTEAAASSKYGIAGTSPDNIWVVGRFGQVTHYPSWPAAPPP</sequence>